<sequence length="243" mass="27451">MSDEEVDPEDHHTWLVRSTTWRSKRLDRILLLCDTELQKKLLQTEEEGLAGFFGEAGINSIVVTLANLQQSAATAVSVTARLSGAPVNLSRNTILTLRVVREHAGGVDCQVFGRFRDFIVSGEDRSSDSSQEPAHNSRNRPAPQATVKPKGTLLRYLKKERKKKTRIENAFSGLEKSIGSLQEGQEARQREAEKQRAEEWKEHELRVLQMQQEHETRTVTNMMGQFMAMMGQFITANQQGSTQ</sequence>
<evidence type="ECO:0000256" key="1">
    <source>
        <dbReference type="SAM" id="MobiDB-lite"/>
    </source>
</evidence>
<dbReference type="OrthoDB" id="8955704at2759"/>
<dbReference type="EMBL" id="OV696696">
    <property type="protein sequence ID" value="CAH1240901.1"/>
    <property type="molecule type" value="Genomic_DNA"/>
</dbReference>
<accession>A0A8J9VJ26</accession>
<organism evidence="2 3">
    <name type="scientific">Branchiostoma lanceolatum</name>
    <name type="common">Common lancelet</name>
    <name type="synonym">Amphioxus lanceolatum</name>
    <dbReference type="NCBI Taxonomy" id="7740"/>
    <lineage>
        <taxon>Eukaryota</taxon>
        <taxon>Metazoa</taxon>
        <taxon>Chordata</taxon>
        <taxon>Cephalochordata</taxon>
        <taxon>Leptocardii</taxon>
        <taxon>Amphioxiformes</taxon>
        <taxon>Branchiostomatidae</taxon>
        <taxon>Branchiostoma</taxon>
    </lineage>
</organism>
<feature type="region of interest" description="Disordered" evidence="1">
    <location>
        <begin position="123"/>
        <end position="149"/>
    </location>
</feature>
<gene>
    <name evidence="2" type="primary">Hypp6182</name>
    <name evidence="2" type="ORF">BLAG_LOCUS4716</name>
</gene>
<reference evidence="2" key="1">
    <citation type="submission" date="2022-01" db="EMBL/GenBank/DDBJ databases">
        <authorList>
            <person name="Braso-Vives M."/>
        </authorList>
    </citation>
    <scope>NUCLEOTIDE SEQUENCE</scope>
</reference>
<name>A0A8J9VJ26_BRALA</name>
<evidence type="ECO:0000313" key="3">
    <source>
        <dbReference type="Proteomes" id="UP000838412"/>
    </source>
</evidence>
<protein>
    <submittedName>
        <fullName evidence="2">Hypp6182 protein</fullName>
    </submittedName>
</protein>
<dbReference type="Proteomes" id="UP000838412">
    <property type="component" value="Chromosome 11"/>
</dbReference>
<evidence type="ECO:0000313" key="2">
    <source>
        <dbReference type="EMBL" id="CAH1240901.1"/>
    </source>
</evidence>
<dbReference type="AlphaFoldDB" id="A0A8J9VJ26"/>
<proteinExistence type="predicted"/>
<keyword evidence="3" id="KW-1185">Reference proteome</keyword>